<accession>A0A7G9T9P1</accession>
<evidence type="ECO:0000313" key="2">
    <source>
        <dbReference type="EMBL" id="QNN76816.1"/>
    </source>
</evidence>
<dbReference type="PANTHER" id="PTHR34504:SF4">
    <property type="entry name" value="ANTITOXIN HICB"/>
    <property type="match status" value="1"/>
</dbReference>
<dbReference type="PANTHER" id="PTHR34504">
    <property type="entry name" value="ANTITOXIN HICB"/>
    <property type="match status" value="1"/>
</dbReference>
<dbReference type="Proteomes" id="UP000515838">
    <property type="component" value="Chromosome"/>
</dbReference>
<name>A0A7G9T9P1_PSEMX</name>
<reference evidence="2 3" key="1">
    <citation type="submission" date="2020-08" db="EMBL/GenBank/DDBJ databases">
        <title>Streptomycin Non-resistant strain, P. mexicana.</title>
        <authorList>
            <person name="Ganesh-Kumar S."/>
            <person name="Zhe T."/>
            <person name="Yu Z."/>
            <person name="Min Y."/>
        </authorList>
    </citation>
    <scope>NUCLEOTIDE SEQUENCE [LARGE SCALE GENOMIC DNA]</scope>
    <source>
        <strain evidence="2 3">GTZY2</strain>
    </source>
</reference>
<dbReference type="InterPro" id="IPR035069">
    <property type="entry name" value="TTHA1013/TTHA0281-like"/>
</dbReference>
<dbReference type="InterPro" id="IPR051404">
    <property type="entry name" value="TA_system_antitoxin"/>
</dbReference>
<feature type="domain" description="HicB-like antitoxin of toxin-antitoxin system" evidence="1">
    <location>
        <begin position="4"/>
        <end position="92"/>
    </location>
</feature>
<dbReference type="AlphaFoldDB" id="A0A7G9T9P1"/>
<evidence type="ECO:0000259" key="1">
    <source>
        <dbReference type="Pfam" id="PF15919"/>
    </source>
</evidence>
<dbReference type="InterPro" id="IPR031807">
    <property type="entry name" value="HicB-like"/>
</dbReference>
<dbReference type="SUPFAM" id="SSF143100">
    <property type="entry name" value="TTHA1013/TTHA0281-like"/>
    <property type="match status" value="1"/>
</dbReference>
<dbReference type="GeneID" id="81471855"/>
<evidence type="ECO:0000313" key="3">
    <source>
        <dbReference type="Proteomes" id="UP000515838"/>
    </source>
</evidence>
<dbReference type="Gene3D" id="3.30.160.250">
    <property type="match status" value="1"/>
</dbReference>
<protein>
    <submittedName>
        <fullName evidence="2">Type II toxin-antitoxin system HicB family antitoxin</fullName>
    </submittedName>
</protein>
<gene>
    <name evidence="2" type="ORF">IAE60_12795</name>
</gene>
<dbReference type="RefSeq" id="WP_187572547.1">
    <property type="nucleotide sequence ID" value="NZ_CP060731.1"/>
</dbReference>
<dbReference type="Pfam" id="PF15919">
    <property type="entry name" value="HicB_lk_antitox"/>
    <property type="match status" value="1"/>
</dbReference>
<proteinExistence type="predicted"/>
<sequence length="138" mass="15186">MYRYPARILPDGTGYVVSFRDIPEALTSGSTMEEAIDMARDALATAMDFYFEDRREVPTPSKAKRGEVEIDLSASLSAKVLLLNEMLREKVTAAQLARKLGTSPQVVNRIVDLHHATKIDTISDALSAMGKRLVMSVA</sequence>
<organism evidence="2 3">
    <name type="scientific">Pseudoxanthomonas mexicana</name>
    <dbReference type="NCBI Taxonomy" id="128785"/>
    <lineage>
        <taxon>Bacteria</taxon>
        <taxon>Pseudomonadati</taxon>
        <taxon>Pseudomonadota</taxon>
        <taxon>Gammaproteobacteria</taxon>
        <taxon>Lysobacterales</taxon>
        <taxon>Lysobacteraceae</taxon>
        <taxon>Pseudoxanthomonas</taxon>
    </lineage>
</organism>
<dbReference type="EMBL" id="CP060731">
    <property type="protein sequence ID" value="QNN76816.1"/>
    <property type="molecule type" value="Genomic_DNA"/>
</dbReference>